<feature type="compositionally biased region" description="Low complexity" evidence="14">
    <location>
        <begin position="385"/>
        <end position="414"/>
    </location>
</feature>
<evidence type="ECO:0000256" key="14">
    <source>
        <dbReference type="SAM" id="MobiDB-lite"/>
    </source>
</evidence>
<dbReference type="EC" id="2.5.1.58" evidence="4"/>
<evidence type="ECO:0000256" key="10">
    <source>
        <dbReference type="ARBA" id="ARBA00041392"/>
    </source>
</evidence>
<dbReference type="Pfam" id="PF01239">
    <property type="entry name" value="PPTA"/>
    <property type="match status" value="2"/>
</dbReference>
<dbReference type="RefSeq" id="XP_029219452.1">
    <property type="nucleotide sequence ID" value="XM_029364744.1"/>
</dbReference>
<evidence type="ECO:0000256" key="13">
    <source>
        <dbReference type="ARBA" id="ARBA00043219"/>
    </source>
</evidence>
<dbReference type="PANTHER" id="PTHR11129">
    <property type="entry name" value="PROTEIN FARNESYLTRANSFERASE ALPHA SUBUNIT/RAB GERANYLGERANYL TRANSFERASE ALPHA SUBUNIT"/>
    <property type="match status" value="1"/>
</dbReference>
<protein>
    <recommendedName>
        <fullName evidence="9">Protein farnesyltransferase/geranylgeranyltransferase type-1 subunit alpha</fullName>
        <ecNumber evidence="4">2.5.1.58</ecNumber>
        <ecNumber evidence="3">2.5.1.59</ecNumber>
    </recommendedName>
    <alternativeName>
        <fullName evidence="12">CAAX farnesyltransferase subunit alpha</fullName>
    </alternativeName>
    <alternativeName>
        <fullName evidence="11">FTase-alpha</fullName>
    </alternativeName>
    <alternativeName>
        <fullName evidence="10">Ras proteins prenyltransferase subunit alpha</fullName>
    </alternativeName>
    <alternativeName>
        <fullName evidence="13">Type I protein geranyl-geranyltransferase subunit alpha</fullName>
    </alternativeName>
</protein>
<keyword evidence="16" id="KW-1185">Reference proteome</keyword>
<evidence type="ECO:0000256" key="9">
    <source>
        <dbReference type="ARBA" id="ARBA00040965"/>
    </source>
</evidence>
<dbReference type="PROSITE" id="PS51147">
    <property type="entry name" value="PFTA"/>
    <property type="match status" value="2"/>
</dbReference>
<evidence type="ECO:0000313" key="15">
    <source>
        <dbReference type="EMBL" id="PFH35443.1"/>
    </source>
</evidence>
<keyword evidence="8" id="KW-0460">Magnesium</keyword>
<comment type="similarity">
    <text evidence="2">Belongs to the protein prenyltransferase subunit alpha family.</text>
</comment>
<dbReference type="EC" id="2.5.1.59" evidence="3"/>
<dbReference type="GO" id="GO:0005965">
    <property type="term" value="C:protein farnesyltransferase complex"/>
    <property type="evidence" value="ECO:0007669"/>
    <property type="project" value="TreeGrafter"/>
</dbReference>
<keyword evidence="6" id="KW-0808">Transferase</keyword>
<dbReference type="STRING" id="94643.A0A2A9MIH9"/>
<name>A0A2A9MIH9_BESBE</name>
<feature type="compositionally biased region" description="Basic and acidic residues" evidence="14">
    <location>
        <begin position="217"/>
        <end position="228"/>
    </location>
</feature>
<dbReference type="EMBL" id="NWUJ01000005">
    <property type="protein sequence ID" value="PFH35443.1"/>
    <property type="molecule type" value="Genomic_DNA"/>
</dbReference>
<feature type="region of interest" description="Disordered" evidence="14">
    <location>
        <begin position="1"/>
        <end position="23"/>
    </location>
</feature>
<accession>A0A2A9MIH9</accession>
<dbReference type="GeneID" id="40311258"/>
<feature type="region of interest" description="Disordered" evidence="14">
    <location>
        <begin position="375"/>
        <end position="436"/>
    </location>
</feature>
<reference evidence="15 16" key="1">
    <citation type="submission" date="2017-09" db="EMBL/GenBank/DDBJ databases">
        <title>Genome sequencing of Besnoitia besnoiti strain Bb-Ger1.</title>
        <authorList>
            <person name="Schares G."/>
            <person name="Venepally P."/>
            <person name="Lorenzi H.A."/>
        </authorList>
    </citation>
    <scope>NUCLEOTIDE SEQUENCE [LARGE SCALE GENOMIC DNA]</scope>
    <source>
        <strain evidence="15 16">Bb-Ger1</strain>
    </source>
</reference>
<comment type="cofactor">
    <cofactor evidence="1">
        <name>Mg(2+)</name>
        <dbReference type="ChEBI" id="CHEBI:18420"/>
    </cofactor>
</comment>
<dbReference type="PANTHER" id="PTHR11129:SF1">
    <property type="entry name" value="PROTEIN FARNESYLTRANSFERASE_GERANYLGERANYLTRANSFERASE TYPE-1 SUBUNIT ALPHA"/>
    <property type="match status" value="1"/>
</dbReference>
<evidence type="ECO:0000256" key="5">
    <source>
        <dbReference type="ARBA" id="ARBA00022602"/>
    </source>
</evidence>
<evidence type="ECO:0000256" key="6">
    <source>
        <dbReference type="ARBA" id="ARBA00022679"/>
    </source>
</evidence>
<dbReference type="VEuPathDB" id="ToxoDB:BESB_063300"/>
<dbReference type="SUPFAM" id="SSF48439">
    <property type="entry name" value="Protein prenylyltransferase"/>
    <property type="match status" value="1"/>
</dbReference>
<proteinExistence type="inferred from homology"/>
<gene>
    <name evidence="15" type="ORF">BESB_063300</name>
</gene>
<evidence type="ECO:0000256" key="2">
    <source>
        <dbReference type="ARBA" id="ARBA00006734"/>
    </source>
</evidence>
<dbReference type="Proteomes" id="UP000224006">
    <property type="component" value="Chromosome V"/>
</dbReference>
<feature type="region of interest" description="Disordered" evidence="14">
    <location>
        <begin position="326"/>
        <end position="356"/>
    </location>
</feature>
<evidence type="ECO:0000256" key="3">
    <source>
        <dbReference type="ARBA" id="ARBA00012700"/>
    </source>
</evidence>
<dbReference type="Gene3D" id="1.25.40.120">
    <property type="entry name" value="Protein prenylyltransferase"/>
    <property type="match status" value="1"/>
</dbReference>
<dbReference type="KEGG" id="bbes:BESB_063300"/>
<dbReference type="GO" id="GO:0004662">
    <property type="term" value="F:CAAX-protein geranylgeranyltransferase activity"/>
    <property type="evidence" value="ECO:0007669"/>
    <property type="project" value="UniProtKB-EC"/>
</dbReference>
<comment type="caution">
    <text evidence="15">The sequence shown here is derived from an EMBL/GenBank/DDBJ whole genome shotgun (WGS) entry which is preliminary data.</text>
</comment>
<keyword evidence="7" id="KW-0677">Repeat</keyword>
<evidence type="ECO:0000256" key="11">
    <source>
        <dbReference type="ARBA" id="ARBA00042436"/>
    </source>
</evidence>
<dbReference type="GO" id="GO:0005953">
    <property type="term" value="C:CAAX-protein geranylgeranyltransferase complex"/>
    <property type="evidence" value="ECO:0007669"/>
    <property type="project" value="TreeGrafter"/>
</dbReference>
<dbReference type="OrthoDB" id="272289at2759"/>
<evidence type="ECO:0000256" key="8">
    <source>
        <dbReference type="ARBA" id="ARBA00022842"/>
    </source>
</evidence>
<dbReference type="AlphaFoldDB" id="A0A2A9MIH9"/>
<keyword evidence="5" id="KW-0637">Prenyltransferase</keyword>
<evidence type="ECO:0000313" key="16">
    <source>
        <dbReference type="Proteomes" id="UP000224006"/>
    </source>
</evidence>
<evidence type="ECO:0000256" key="12">
    <source>
        <dbReference type="ARBA" id="ARBA00043086"/>
    </source>
</evidence>
<sequence>MEALLRREGKKKTRGDGSPHSVRRGDEVAAIACRPQDRRRFDALHALYQTGARALDADLLEEINAALEVNSGSYTVWMLRRRILSASPSLIDADELEFIRDWTKASLKNYQVWFHRRWVVEQCVSRMREEAAKAGRDAEKDVRVFCEEELEDLTDVLSKDAKNMSAWSHRVWLRSVCPRPVAADVAWGLRWIRADPFNNSAWMFRRLLASAQARGEGEADCGARKPEGDPTTQRPQAPAAAEREAEGDAADADGGAKSVSRRATETKTAELARRRRMRTWLDEVRFSLVCWRTTPGNEAALRYLLDAANQSLAALAEAQKAGVADKADAVHREPEADSRASCGGAPSAAQLEREEGDLSREELIGVLQRAAEHVLSRVTRGKPQRATSSSRASAASPASAASSAEASRDPPSASTEPTSRLSVPAEDSRVVLSGSPRGEEKGAMRFALELLLFCALEESNFLHAAQISDELARVDPIRKAYWAWRSDEYLRR</sequence>
<evidence type="ECO:0000256" key="4">
    <source>
        <dbReference type="ARBA" id="ARBA00012702"/>
    </source>
</evidence>
<feature type="compositionally biased region" description="Basic and acidic residues" evidence="14">
    <location>
        <begin position="326"/>
        <end position="338"/>
    </location>
</feature>
<evidence type="ECO:0000256" key="7">
    <source>
        <dbReference type="ARBA" id="ARBA00022737"/>
    </source>
</evidence>
<dbReference type="GO" id="GO:0004660">
    <property type="term" value="F:protein farnesyltransferase activity"/>
    <property type="evidence" value="ECO:0007669"/>
    <property type="project" value="UniProtKB-EC"/>
</dbReference>
<dbReference type="InterPro" id="IPR002088">
    <property type="entry name" value="Prenyl_trans_a"/>
</dbReference>
<evidence type="ECO:0000256" key="1">
    <source>
        <dbReference type="ARBA" id="ARBA00001946"/>
    </source>
</evidence>
<feature type="region of interest" description="Disordered" evidence="14">
    <location>
        <begin position="217"/>
        <end position="270"/>
    </location>
</feature>
<organism evidence="15 16">
    <name type="scientific">Besnoitia besnoiti</name>
    <name type="common">Apicomplexan protozoan</name>
    <dbReference type="NCBI Taxonomy" id="94643"/>
    <lineage>
        <taxon>Eukaryota</taxon>
        <taxon>Sar</taxon>
        <taxon>Alveolata</taxon>
        <taxon>Apicomplexa</taxon>
        <taxon>Conoidasida</taxon>
        <taxon>Coccidia</taxon>
        <taxon>Eucoccidiorida</taxon>
        <taxon>Eimeriorina</taxon>
        <taxon>Sarcocystidae</taxon>
        <taxon>Besnoitia</taxon>
    </lineage>
</organism>